<dbReference type="Proteomes" id="UP000240493">
    <property type="component" value="Unassembled WGS sequence"/>
</dbReference>
<protein>
    <recommendedName>
        <fullName evidence="6">Zn(2)-C6 fungal-type domain-containing protein</fullName>
    </recommendedName>
</protein>
<dbReference type="CDD" id="cd00067">
    <property type="entry name" value="GAL4"/>
    <property type="match status" value="1"/>
</dbReference>
<name>A0A2T3YZG6_TRIA4</name>
<dbReference type="OrthoDB" id="4216928at2759"/>
<dbReference type="PROSITE" id="PS50048">
    <property type="entry name" value="ZN2_CY6_FUNGAL_2"/>
    <property type="match status" value="1"/>
</dbReference>
<evidence type="ECO:0000313" key="8">
    <source>
        <dbReference type="Proteomes" id="UP000240493"/>
    </source>
</evidence>
<dbReference type="InterPro" id="IPR036864">
    <property type="entry name" value="Zn2-C6_fun-type_DNA-bd_sf"/>
</dbReference>
<evidence type="ECO:0000256" key="1">
    <source>
        <dbReference type="ARBA" id="ARBA00022723"/>
    </source>
</evidence>
<dbReference type="SMART" id="SM00066">
    <property type="entry name" value="GAL4"/>
    <property type="match status" value="1"/>
</dbReference>
<sequence>MEKVNSISLSRSCHACVKAKRRCKARLPKCERCRIKGVECLYTNEPLVSNVDDNQPLSDKSSKKPEILEDNQLVKSRRKITSRDMEFSHFTHLNAPLHLVRKWCYSKTTGASLAVCEPSLPVIEWRQDLATVYYLAAHLKAFPITFSREARTPFIHSTLYSRWLPKQIKDTYAICRAYSLSIDNDEDFCFGVLHQKLGELIKESQSSHSFSDLLASLQALILYLLICLFHKDPQQRRFAETHVATLNQWTRRLWEQAPNEISPNLSAWEAWAFAESVRRSIIISYLVRGVYQIAKFGFHPHSMFVETLPFDRHTWLWDATSARLWSALPRDPLHSIISYREYTADFANQLTTPTNLFESLLLVMRYGKEPIYHRPCNS</sequence>
<dbReference type="PANTHER" id="PTHR47660:SF3">
    <property type="entry name" value="FINGER DOMAIN PROTEIN, PUTATIVE (AFU_ORTHOLOGUE AFUA_4G03310)-RELATED"/>
    <property type="match status" value="1"/>
</dbReference>
<keyword evidence="5" id="KW-0539">Nucleus</keyword>
<dbReference type="GO" id="GO:0000981">
    <property type="term" value="F:DNA-binding transcription factor activity, RNA polymerase II-specific"/>
    <property type="evidence" value="ECO:0007669"/>
    <property type="project" value="InterPro"/>
</dbReference>
<dbReference type="AlphaFoldDB" id="A0A2T3YZG6"/>
<evidence type="ECO:0000313" key="7">
    <source>
        <dbReference type="EMBL" id="PTB37948.1"/>
    </source>
</evidence>
<dbReference type="SUPFAM" id="SSF57701">
    <property type="entry name" value="Zn2/Cys6 DNA-binding domain"/>
    <property type="match status" value="1"/>
</dbReference>
<dbReference type="Pfam" id="PF00172">
    <property type="entry name" value="Zn_clus"/>
    <property type="match status" value="1"/>
</dbReference>
<dbReference type="InterPro" id="IPR001138">
    <property type="entry name" value="Zn2Cys6_DnaBD"/>
</dbReference>
<dbReference type="PANTHER" id="PTHR47660">
    <property type="entry name" value="TRANSCRIPTION FACTOR WITH C2H2 AND ZN(2)-CYS(6) DNA BINDING DOMAIN (EUROFUNG)-RELATED-RELATED"/>
    <property type="match status" value="1"/>
</dbReference>
<evidence type="ECO:0000256" key="3">
    <source>
        <dbReference type="ARBA" id="ARBA00023015"/>
    </source>
</evidence>
<keyword evidence="4" id="KW-0804">Transcription</keyword>
<evidence type="ECO:0000259" key="6">
    <source>
        <dbReference type="PROSITE" id="PS50048"/>
    </source>
</evidence>
<keyword evidence="3" id="KW-0805">Transcription regulation</keyword>
<feature type="domain" description="Zn(2)-C6 fungal-type" evidence="6">
    <location>
        <begin position="12"/>
        <end position="42"/>
    </location>
</feature>
<accession>A0A2T3YZG6</accession>
<keyword evidence="8" id="KW-1185">Reference proteome</keyword>
<keyword evidence="1" id="KW-0479">Metal-binding</keyword>
<dbReference type="Gene3D" id="4.10.240.10">
    <property type="entry name" value="Zn(2)-C6 fungal-type DNA-binding domain"/>
    <property type="match status" value="1"/>
</dbReference>
<evidence type="ECO:0000256" key="5">
    <source>
        <dbReference type="ARBA" id="ARBA00023242"/>
    </source>
</evidence>
<evidence type="ECO:0000256" key="4">
    <source>
        <dbReference type="ARBA" id="ARBA00023163"/>
    </source>
</evidence>
<dbReference type="GO" id="GO:0008270">
    <property type="term" value="F:zinc ion binding"/>
    <property type="evidence" value="ECO:0007669"/>
    <property type="project" value="InterPro"/>
</dbReference>
<evidence type="ECO:0000256" key="2">
    <source>
        <dbReference type="ARBA" id="ARBA00022833"/>
    </source>
</evidence>
<dbReference type="EMBL" id="KZ679266">
    <property type="protein sequence ID" value="PTB37948.1"/>
    <property type="molecule type" value="Genomic_DNA"/>
</dbReference>
<reference evidence="7 8" key="1">
    <citation type="submission" date="2016-07" db="EMBL/GenBank/DDBJ databases">
        <title>Multiple horizontal gene transfer events from other fungi enriched the ability of initially mycotrophic Trichoderma (Ascomycota) to feed on dead plant biomass.</title>
        <authorList>
            <consortium name="DOE Joint Genome Institute"/>
            <person name="Aerts A."/>
            <person name="Atanasova L."/>
            <person name="Chenthamara K."/>
            <person name="Zhang J."/>
            <person name="Grujic M."/>
            <person name="Henrissat B."/>
            <person name="Kuo A."/>
            <person name="Salamov A."/>
            <person name="Lipzen A."/>
            <person name="Labutti K."/>
            <person name="Barry K."/>
            <person name="Miao Y."/>
            <person name="Rahimi M.J."/>
            <person name="Shen Q."/>
            <person name="Grigoriev I.V."/>
            <person name="Kubicek C.P."/>
            <person name="Druzhinina I.S."/>
        </authorList>
    </citation>
    <scope>NUCLEOTIDE SEQUENCE [LARGE SCALE GENOMIC DNA]</scope>
    <source>
        <strain evidence="7 8">CBS 433.97</strain>
    </source>
</reference>
<organism evidence="7 8">
    <name type="scientific">Trichoderma asperellum (strain ATCC 204424 / CBS 433.97 / NBRC 101777)</name>
    <dbReference type="NCBI Taxonomy" id="1042311"/>
    <lineage>
        <taxon>Eukaryota</taxon>
        <taxon>Fungi</taxon>
        <taxon>Dikarya</taxon>
        <taxon>Ascomycota</taxon>
        <taxon>Pezizomycotina</taxon>
        <taxon>Sordariomycetes</taxon>
        <taxon>Hypocreomycetidae</taxon>
        <taxon>Hypocreales</taxon>
        <taxon>Hypocreaceae</taxon>
        <taxon>Trichoderma</taxon>
    </lineage>
</organism>
<proteinExistence type="predicted"/>
<keyword evidence="2" id="KW-0862">Zinc</keyword>
<gene>
    <name evidence="7" type="ORF">M441DRAFT_60283</name>
</gene>